<organism evidence="4 5">
    <name type="scientific">Zophobas morio</name>
    <dbReference type="NCBI Taxonomy" id="2755281"/>
    <lineage>
        <taxon>Eukaryota</taxon>
        <taxon>Metazoa</taxon>
        <taxon>Ecdysozoa</taxon>
        <taxon>Arthropoda</taxon>
        <taxon>Hexapoda</taxon>
        <taxon>Insecta</taxon>
        <taxon>Pterygota</taxon>
        <taxon>Neoptera</taxon>
        <taxon>Endopterygota</taxon>
        <taxon>Coleoptera</taxon>
        <taxon>Polyphaga</taxon>
        <taxon>Cucujiformia</taxon>
        <taxon>Tenebrionidae</taxon>
        <taxon>Zophobas</taxon>
    </lineage>
</organism>
<dbReference type="InterPro" id="IPR002562">
    <property type="entry name" value="3'-5'_exonuclease_dom"/>
</dbReference>
<accession>A0AA38MD04</accession>
<feature type="coiled-coil region" evidence="1">
    <location>
        <begin position="669"/>
        <end position="696"/>
    </location>
</feature>
<dbReference type="SMART" id="SM00474">
    <property type="entry name" value="35EXOc"/>
    <property type="match status" value="1"/>
</dbReference>
<evidence type="ECO:0000256" key="1">
    <source>
        <dbReference type="SAM" id="Coils"/>
    </source>
</evidence>
<comment type="caution">
    <text evidence="4">The sequence shown here is derived from an EMBL/GenBank/DDBJ whole genome shotgun (WGS) entry which is preliminary data.</text>
</comment>
<dbReference type="InterPro" id="IPR036397">
    <property type="entry name" value="RNaseH_sf"/>
</dbReference>
<dbReference type="Pfam" id="PF01612">
    <property type="entry name" value="DNA_pol_A_exo1"/>
    <property type="match status" value="1"/>
</dbReference>
<sequence length="883" mass="99544">MEAMQYELARNMTLLFFFERLLDKGEPRTLHDLSCQFGSKGFTKEMRQIAGGSQSGLKKFLAQYPALFSIEGEYVTINMFQNCGSKDNAGGKDYTTQAVEYFSEKLAQYGEGTEVPIRSLLGHRSQASPEVRHVSGQHFHEFREFLLKHPDTFTVDDEKETVVLTNYTAVRSHCPQELHFQPVVKIDPETTQTLLDFLAQCIEVKGPILVEQLFQIVSCNLPESMWTNLFNTPAHLTSFLRLFADSFHIQSNLVTLLQAPKVSQKHINVQVSALKENETKSSELEVKNAKNLVNNQEVAPEIIERAPPPPQPTQLSPRSISDRLKQPKLQQKLSEAQKSLSPEPPTSPTPPQSSGLDADKGKVTFKIGKSPRQSTESPEEAPPPTDSKTKTSNNNQSLKQRINSLVLKTLQENTGRERQSLLNHQAHNESWKVKLFQNTRVICSVKECQMVVDDLMGRVKHSQGSQNSDWPFTDDKVVVGLDCEGINLGVKGQLTLLQLATMTGFSYVFDLISCPAMIDAGLKKLLESPDIVKIVHDCRNDAVNLYSQYNITLRCIFDTQAAHAVLTFQDTGRPVYKAKSVALNALCECYGAPINPIKDQLKNIYRRDQKYWSRRPLTREMILYASADVLSLVNEKIYHPMSKGIKVENRALMLELCHEQIFMHIDPDAVKAKKRQRKTETEVTELRQKLSQATKSVVLSNREVRLLRYIELTDDEKEKLKSSAKVAKKLEKLESLGQDNKDEDEDEEEGDNDPDYPSLDSDMTSPRNSEPTSLTESMQLVDSILNDSKIDRLDKLDRLESILSAAAFLPTENNEGVKCHCNCHNRLSNGYNNGERVISPTNNFKSGRESEVEVKHNHANVGTQTLSTGDIVVTKIFFNENAE</sequence>
<dbReference type="Gene3D" id="3.30.420.10">
    <property type="entry name" value="Ribonuclease H-like superfamily/Ribonuclease H"/>
    <property type="match status" value="1"/>
</dbReference>
<evidence type="ECO:0000256" key="2">
    <source>
        <dbReference type="SAM" id="MobiDB-lite"/>
    </source>
</evidence>
<evidence type="ECO:0000313" key="4">
    <source>
        <dbReference type="EMBL" id="KAJ3652445.1"/>
    </source>
</evidence>
<evidence type="ECO:0000313" key="5">
    <source>
        <dbReference type="Proteomes" id="UP001168821"/>
    </source>
</evidence>
<dbReference type="Pfam" id="PF23713">
    <property type="entry name" value="WHD_Egal"/>
    <property type="match status" value="3"/>
</dbReference>
<dbReference type="AlphaFoldDB" id="A0AA38MD04"/>
<gene>
    <name evidence="4" type="ORF">Zmor_018407</name>
</gene>
<dbReference type="SUPFAM" id="SSF53098">
    <property type="entry name" value="Ribonuclease H-like"/>
    <property type="match status" value="1"/>
</dbReference>
<feature type="compositionally biased region" description="Pro residues" evidence="2">
    <location>
        <begin position="342"/>
        <end position="351"/>
    </location>
</feature>
<protein>
    <recommendedName>
        <fullName evidence="3">3'-5' exonuclease domain-containing protein</fullName>
    </recommendedName>
</protein>
<feature type="compositionally biased region" description="Acidic residues" evidence="2">
    <location>
        <begin position="741"/>
        <end position="754"/>
    </location>
</feature>
<dbReference type="PANTHER" id="PTHR46814">
    <property type="entry name" value="EGALITARIAN, ISOFORM B"/>
    <property type="match status" value="1"/>
</dbReference>
<evidence type="ECO:0000259" key="3">
    <source>
        <dbReference type="SMART" id="SM00474"/>
    </source>
</evidence>
<dbReference type="PANTHER" id="PTHR46814:SF1">
    <property type="entry name" value="EGALITARIAN, ISOFORM B"/>
    <property type="match status" value="1"/>
</dbReference>
<dbReference type="GO" id="GO:0003676">
    <property type="term" value="F:nucleic acid binding"/>
    <property type="evidence" value="ECO:0007669"/>
    <property type="project" value="InterPro"/>
</dbReference>
<keyword evidence="5" id="KW-1185">Reference proteome</keyword>
<name>A0AA38MD04_9CUCU</name>
<feature type="region of interest" description="Disordered" evidence="2">
    <location>
        <begin position="731"/>
        <end position="780"/>
    </location>
</feature>
<keyword evidence="1" id="KW-0175">Coiled coil</keyword>
<dbReference type="EMBL" id="JALNTZ010000005">
    <property type="protein sequence ID" value="KAJ3652445.1"/>
    <property type="molecule type" value="Genomic_DNA"/>
</dbReference>
<dbReference type="GO" id="GO:0006139">
    <property type="term" value="P:nucleobase-containing compound metabolic process"/>
    <property type="evidence" value="ECO:0007669"/>
    <property type="project" value="InterPro"/>
</dbReference>
<feature type="compositionally biased region" description="Polar residues" evidence="2">
    <location>
        <begin position="328"/>
        <end position="338"/>
    </location>
</feature>
<feature type="compositionally biased region" description="Polar residues" evidence="2">
    <location>
        <begin position="761"/>
        <end position="780"/>
    </location>
</feature>
<proteinExistence type="predicted"/>
<dbReference type="GO" id="GO:0008408">
    <property type="term" value="F:3'-5' exonuclease activity"/>
    <property type="evidence" value="ECO:0007669"/>
    <property type="project" value="InterPro"/>
</dbReference>
<feature type="domain" description="3'-5' exonuclease" evidence="3">
    <location>
        <begin position="439"/>
        <end position="646"/>
    </location>
</feature>
<dbReference type="Proteomes" id="UP001168821">
    <property type="component" value="Unassembled WGS sequence"/>
</dbReference>
<feature type="compositionally biased region" description="Polar residues" evidence="2">
    <location>
        <begin position="390"/>
        <end position="399"/>
    </location>
</feature>
<dbReference type="CDD" id="cd06148">
    <property type="entry name" value="Egl_like_exo"/>
    <property type="match status" value="1"/>
</dbReference>
<feature type="region of interest" description="Disordered" evidence="2">
    <location>
        <begin position="300"/>
        <end position="399"/>
    </location>
</feature>
<dbReference type="InterPro" id="IPR056589">
    <property type="entry name" value="WH_Egal-1"/>
</dbReference>
<reference evidence="4" key="1">
    <citation type="journal article" date="2023" name="G3 (Bethesda)">
        <title>Whole genome assemblies of Zophobas morio and Tenebrio molitor.</title>
        <authorList>
            <person name="Kaur S."/>
            <person name="Stinson S.A."/>
            <person name="diCenzo G.C."/>
        </authorList>
    </citation>
    <scope>NUCLEOTIDE SEQUENCE</scope>
    <source>
        <strain evidence="4">QUZm001</strain>
    </source>
</reference>
<dbReference type="InterPro" id="IPR012337">
    <property type="entry name" value="RNaseH-like_sf"/>
</dbReference>